<dbReference type="OrthoDB" id="3312567at2759"/>
<reference evidence="1 2" key="1">
    <citation type="journal article" date="2016" name="Mol. Biol. Evol.">
        <title>Comparative Genomics of Early-Diverging Mushroom-Forming Fungi Provides Insights into the Origins of Lignocellulose Decay Capabilities.</title>
        <authorList>
            <person name="Nagy L.G."/>
            <person name="Riley R."/>
            <person name="Tritt A."/>
            <person name="Adam C."/>
            <person name="Daum C."/>
            <person name="Floudas D."/>
            <person name="Sun H."/>
            <person name="Yadav J.S."/>
            <person name="Pangilinan J."/>
            <person name="Larsson K.H."/>
            <person name="Matsuura K."/>
            <person name="Barry K."/>
            <person name="Labutti K."/>
            <person name="Kuo R."/>
            <person name="Ohm R.A."/>
            <person name="Bhattacharya S.S."/>
            <person name="Shirouzu T."/>
            <person name="Yoshinaga Y."/>
            <person name="Martin F.M."/>
            <person name="Grigoriev I.V."/>
            <person name="Hibbett D.S."/>
        </authorList>
    </citation>
    <scope>NUCLEOTIDE SEQUENCE [LARGE SCALE GENOMIC DNA]</scope>
    <source>
        <strain evidence="1 2">CBS 109695</strain>
    </source>
</reference>
<name>A0A165XIV7_9AGAM</name>
<dbReference type="InterPro" id="IPR037056">
    <property type="entry name" value="RNase_H1_N_sf"/>
</dbReference>
<dbReference type="Gene3D" id="3.40.970.10">
    <property type="entry name" value="Ribonuclease H1, N-terminal domain"/>
    <property type="match status" value="1"/>
</dbReference>
<evidence type="ECO:0000313" key="1">
    <source>
        <dbReference type="EMBL" id="KZP08587.1"/>
    </source>
</evidence>
<sequence length="154" mass="16431">MHIQANDEPNYVLPPTVDAIGKRYVVLKGIRPGIYTNSSQFQLQIFEVPYADGLSFRDPFMAWEFYEASRVAGRVAALPPKPKHVAAGVVVLAANVAALAANVAAVPSQGVAPNVPINSTGTTPVIIDIEDSDDDTVNSDSTDSIEEIIIVRAV</sequence>
<dbReference type="Proteomes" id="UP000076532">
    <property type="component" value="Unassembled WGS sequence"/>
</dbReference>
<evidence type="ECO:0000313" key="2">
    <source>
        <dbReference type="Proteomes" id="UP000076532"/>
    </source>
</evidence>
<accession>A0A165XIV7</accession>
<dbReference type="EMBL" id="KV417718">
    <property type="protein sequence ID" value="KZP08587.1"/>
    <property type="molecule type" value="Genomic_DNA"/>
</dbReference>
<dbReference type="AlphaFoldDB" id="A0A165XIV7"/>
<keyword evidence="2" id="KW-1185">Reference proteome</keyword>
<proteinExistence type="predicted"/>
<organism evidence="1 2">
    <name type="scientific">Athelia psychrophila</name>
    <dbReference type="NCBI Taxonomy" id="1759441"/>
    <lineage>
        <taxon>Eukaryota</taxon>
        <taxon>Fungi</taxon>
        <taxon>Dikarya</taxon>
        <taxon>Basidiomycota</taxon>
        <taxon>Agaricomycotina</taxon>
        <taxon>Agaricomycetes</taxon>
        <taxon>Agaricomycetidae</taxon>
        <taxon>Atheliales</taxon>
        <taxon>Atheliaceae</taxon>
        <taxon>Athelia</taxon>
    </lineage>
</organism>
<protein>
    <submittedName>
        <fullName evidence="1">Uncharacterized protein</fullName>
    </submittedName>
</protein>
<gene>
    <name evidence="1" type="ORF">FIBSPDRAFT_964663</name>
</gene>